<comment type="catalytic activity">
    <reaction evidence="7">
        <text>a medium-chain fatty acid + ATP + CoA = a medium-chain fatty acyl-CoA + AMP + diphosphate</text>
        <dbReference type="Rhea" id="RHEA:48340"/>
        <dbReference type="ChEBI" id="CHEBI:30616"/>
        <dbReference type="ChEBI" id="CHEBI:33019"/>
        <dbReference type="ChEBI" id="CHEBI:57287"/>
        <dbReference type="ChEBI" id="CHEBI:59558"/>
        <dbReference type="ChEBI" id="CHEBI:90546"/>
        <dbReference type="ChEBI" id="CHEBI:456215"/>
        <dbReference type="EC" id="6.2.1.2"/>
    </reaction>
</comment>
<evidence type="ECO:0000313" key="10">
    <source>
        <dbReference type="EMBL" id="CAF0718136.1"/>
    </source>
</evidence>
<dbReference type="AlphaFoldDB" id="A0A813MDF8"/>
<evidence type="ECO:0000259" key="8">
    <source>
        <dbReference type="Pfam" id="PF00501"/>
    </source>
</evidence>
<feature type="domain" description="AMP-dependent synthetase/ligase" evidence="8">
    <location>
        <begin position="86"/>
        <end position="480"/>
    </location>
</feature>
<dbReference type="Gene3D" id="3.40.50.12780">
    <property type="entry name" value="N-terminal domain of ligase-like"/>
    <property type="match status" value="1"/>
</dbReference>
<dbReference type="Pfam" id="PF00501">
    <property type="entry name" value="AMP-binding"/>
    <property type="match status" value="1"/>
</dbReference>
<dbReference type="InterPro" id="IPR000873">
    <property type="entry name" value="AMP-dep_synth/lig_dom"/>
</dbReference>
<dbReference type="Pfam" id="PF13193">
    <property type="entry name" value="AMP-binding_C"/>
    <property type="match status" value="1"/>
</dbReference>
<evidence type="ECO:0000313" key="11">
    <source>
        <dbReference type="Proteomes" id="UP000663879"/>
    </source>
</evidence>
<name>A0A813MDF8_9BILA</name>
<comment type="catalytic activity">
    <reaction evidence="6">
        <text>octanoate + ATP + CoA = octanoyl-CoA + AMP + diphosphate</text>
        <dbReference type="Rhea" id="RHEA:33631"/>
        <dbReference type="ChEBI" id="CHEBI:25646"/>
        <dbReference type="ChEBI" id="CHEBI:30616"/>
        <dbReference type="ChEBI" id="CHEBI:33019"/>
        <dbReference type="ChEBI" id="CHEBI:57287"/>
        <dbReference type="ChEBI" id="CHEBI:57386"/>
        <dbReference type="ChEBI" id="CHEBI:456215"/>
    </reaction>
</comment>
<feature type="domain" description="AMP-binding enzyme C-terminal" evidence="9">
    <location>
        <begin position="532"/>
        <end position="607"/>
    </location>
</feature>
<dbReference type="EMBL" id="CAJNOC010000135">
    <property type="protein sequence ID" value="CAF0718136.1"/>
    <property type="molecule type" value="Genomic_DNA"/>
</dbReference>
<dbReference type="Proteomes" id="UP000663879">
    <property type="component" value="Unassembled WGS sequence"/>
</dbReference>
<dbReference type="SUPFAM" id="SSF56801">
    <property type="entry name" value="Acetyl-CoA synthetase-like"/>
    <property type="match status" value="1"/>
</dbReference>
<evidence type="ECO:0000256" key="5">
    <source>
        <dbReference type="ARBA" id="ARBA00039638"/>
    </source>
</evidence>
<evidence type="ECO:0000256" key="7">
    <source>
        <dbReference type="ARBA" id="ARBA00048277"/>
    </source>
</evidence>
<dbReference type="GO" id="GO:0006631">
    <property type="term" value="P:fatty acid metabolic process"/>
    <property type="evidence" value="ECO:0007669"/>
    <property type="project" value="TreeGrafter"/>
</dbReference>
<dbReference type="InterPro" id="IPR045851">
    <property type="entry name" value="AMP-bd_C_sf"/>
</dbReference>
<evidence type="ECO:0000256" key="2">
    <source>
        <dbReference type="ARBA" id="ARBA00022598"/>
    </source>
</evidence>
<protein>
    <recommendedName>
        <fullName evidence="5">Medium-chain acyl-CoA ligase ACSF2, mitochondrial</fullName>
        <ecNumber evidence="4">6.2.1.2</ecNumber>
    </recommendedName>
</protein>
<evidence type="ECO:0000256" key="3">
    <source>
        <dbReference type="ARBA" id="ARBA00037247"/>
    </source>
</evidence>
<dbReference type="GO" id="GO:0031956">
    <property type="term" value="F:medium-chain fatty acid-CoA ligase activity"/>
    <property type="evidence" value="ECO:0007669"/>
    <property type="project" value="UniProtKB-EC"/>
</dbReference>
<accession>A0A813MDF8</accession>
<dbReference type="OrthoDB" id="10253115at2759"/>
<evidence type="ECO:0000259" key="9">
    <source>
        <dbReference type="Pfam" id="PF13193"/>
    </source>
</evidence>
<dbReference type="PROSITE" id="PS00455">
    <property type="entry name" value="AMP_BINDING"/>
    <property type="match status" value="1"/>
</dbReference>
<gene>
    <name evidence="10" type="ORF">OXX778_LOCUS1912</name>
</gene>
<keyword evidence="2" id="KW-0436">Ligase</keyword>
<comment type="function">
    <text evidence="3">Acyl-CoA synthases catalyze the initial reaction in fatty acid metabolism, by forming a thioester with CoA. Has some preference toward medium-chain substrates. Plays a role in adipocyte differentiation.</text>
</comment>
<dbReference type="PANTHER" id="PTHR43201:SF5">
    <property type="entry name" value="MEDIUM-CHAIN ACYL-COA LIGASE ACSF2, MITOCHONDRIAL"/>
    <property type="match status" value="1"/>
</dbReference>
<organism evidence="10 11">
    <name type="scientific">Brachionus calyciflorus</name>
    <dbReference type="NCBI Taxonomy" id="104777"/>
    <lineage>
        <taxon>Eukaryota</taxon>
        <taxon>Metazoa</taxon>
        <taxon>Spiralia</taxon>
        <taxon>Gnathifera</taxon>
        <taxon>Rotifera</taxon>
        <taxon>Eurotatoria</taxon>
        <taxon>Monogononta</taxon>
        <taxon>Pseudotrocha</taxon>
        <taxon>Ploima</taxon>
        <taxon>Brachionidae</taxon>
        <taxon>Brachionus</taxon>
    </lineage>
</organism>
<evidence type="ECO:0000256" key="6">
    <source>
        <dbReference type="ARBA" id="ARBA00047319"/>
    </source>
</evidence>
<proteinExistence type="inferred from homology"/>
<comment type="similarity">
    <text evidence="1">Belongs to the ATP-dependent AMP-binding enzyme family.</text>
</comment>
<dbReference type="InterPro" id="IPR020845">
    <property type="entry name" value="AMP-binding_CS"/>
</dbReference>
<evidence type="ECO:0000256" key="4">
    <source>
        <dbReference type="ARBA" id="ARBA00039009"/>
    </source>
</evidence>
<keyword evidence="11" id="KW-1185">Reference proteome</keyword>
<dbReference type="InterPro" id="IPR042099">
    <property type="entry name" value="ANL_N_sf"/>
</dbReference>
<evidence type="ECO:0000256" key="1">
    <source>
        <dbReference type="ARBA" id="ARBA00006432"/>
    </source>
</evidence>
<dbReference type="InterPro" id="IPR025110">
    <property type="entry name" value="AMP-bd_C"/>
</dbReference>
<dbReference type="Gene3D" id="3.30.300.30">
    <property type="match status" value="1"/>
</dbReference>
<comment type="caution">
    <text evidence="10">The sequence shown here is derived from an EMBL/GenBank/DDBJ whole genome shotgun (WGS) entry which is preliminary data.</text>
</comment>
<reference evidence="10" key="1">
    <citation type="submission" date="2021-02" db="EMBL/GenBank/DDBJ databases">
        <authorList>
            <person name="Nowell W R."/>
        </authorList>
    </citation>
    <scope>NUCLEOTIDE SEQUENCE</scope>
    <source>
        <strain evidence="10">Ploen Becks lab</strain>
    </source>
</reference>
<sequence length="633" mass="71475">MVLKLVRYSPRIISQIRFESSIPKKYVETLETSLSTIRQTDSSEIEGTQLPHVIEPFHHKNSYRVTDSKGLALLYETLDSRMEILARVKPNDECFIFPYNHRRFTFSELKQQVDEFAQNLLNLGFQKGDRLAIMLPDIPEINIAILACASIGVIAVLLNPAYQLVETEYMLKKTKAKGLIILESVKNYRHYQIISRICPEIEHRIKGGLIAKSLPDLRHVIVANLSGKYETIVDTRYKGSWSFGELSTFNLTPLPKPIVQPEDPFVLLFTSGTTGIPKAATVSQFSLQNTINLGSALHGSYQSSRNLCSPVPIFHTFGLVLGCISPLILANKVVIPSYRKDTLATLKAIEKEKCTAINGAPFIYSSLLSHPKRKDHDLSSLEIALIGASSAHSKFVRLIKDELKVKSVIIGYGMTETASSGTMTKVTDVEENEKHAYESIGIPFPYTECKVCDTKTGLVVPHDVDGELYMRGYHIMKEYWDEPQRTAEAIDKNGWFKTGDIVSMDKDGYLYYKSRAQEVVTKNGVSIYPSDIERFLIMHDAIANIYAFGYPDEYSGEELCAWIKLKEGVKDVTANDILEYCKDKIAVFKIPKYVKFVDEFPINATGKAQKSEMRTQMLHDLHNMPVDNLWKIN</sequence>
<dbReference type="PANTHER" id="PTHR43201">
    <property type="entry name" value="ACYL-COA SYNTHETASE"/>
    <property type="match status" value="1"/>
</dbReference>
<dbReference type="EC" id="6.2.1.2" evidence="4"/>